<dbReference type="RefSeq" id="XP_003063067.1">
    <property type="nucleotide sequence ID" value="XM_003063021.1"/>
</dbReference>
<dbReference type="Proteomes" id="UP000001876">
    <property type="component" value="Unassembled WGS sequence"/>
</dbReference>
<evidence type="ECO:0000313" key="2">
    <source>
        <dbReference type="EMBL" id="EEH53006.1"/>
    </source>
</evidence>
<evidence type="ECO:0000259" key="1">
    <source>
        <dbReference type="Pfam" id="PF20654"/>
    </source>
</evidence>
<dbReference type="EMBL" id="GG663747">
    <property type="protein sequence ID" value="EEH53006.1"/>
    <property type="molecule type" value="Genomic_DNA"/>
</dbReference>
<dbReference type="PANTHER" id="PTHR16092">
    <property type="entry name" value="SEC3/SYNTAXIN-RELATED"/>
    <property type="match status" value="1"/>
</dbReference>
<proteinExistence type="predicted"/>
<feature type="domain" description="Exocyst complex component Sec3 C-terminal" evidence="1">
    <location>
        <begin position="34"/>
        <end position="250"/>
    </location>
</feature>
<accession>C1N4W6</accession>
<dbReference type="GeneID" id="9688305"/>
<dbReference type="AlphaFoldDB" id="C1N4W6"/>
<dbReference type="eggNOG" id="KOG2148">
    <property type="taxonomic scope" value="Eukaryota"/>
</dbReference>
<dbReference type="GO" id="GO:0006893">
    <property type="term" value="P:Golgi to plasma membrane transport"/>
    <property type="evidence" value="ECO:0007669"/>
    <property type="project" value="TreeGrafter"/>
</dbReference>
<name>C1N4W6_MICPC</name>
<dbReference type="GO" id="GO:0006887">
    <property type="term" value="P:exocytosis"/>
    <property type="evidence" value="ECO:0007669"/>
    <property type="project" value="TreeGrafter"/>
</dbReference>
<dbReference type="Pfam" id="PF20654">
    <property type="entry name" value="Sec3_C-term"/>
    <property type="match status" value="1"/>
</dbReference>
<keyword evidence="3" id="KW-1185">Reference proteome</keyword>
<dbReference type="OrthoDB" id="27109at2759"/>
<evidence type="ECO:0000313" key="3">
    <source>
        <dbReference type="Proteomes" id="UP000001876"/>
    </source>
</evidence>
<dbReference type="KEGG" id="mpp:MICPUCDRAFT_52705"/>
<sequence length="356" mass="40064">MATYVFDEDFGGDGVSSKRKNEVAARFRSVHIPEMQQLLEGVELDLNRIADWVVTSNPMRCISMLGEIGWTLERVGERQDDPLRDALISCQDKIQRHLFEYLERNFSKEEIKSQDGSGRTMAEAFVLAKSDVAVLNEVSALPSLIDRFEGFMSELTVDEKTTAKQIAIDNACAKLLDVVFRAINRAADLDSKKSIRLRLVNFCTLEEILQERSARVSKLDEFLKAALEARSKACHEYASVLAEKEFGAVLEIAYHMHVTLGSGGEVLELPFQPGCSREAVLRTVSSQSGHEKSLKVLHKRATKHLAALQPELFNSVWTFVLDFVTGWLVFLDSILRTPAYSYSMSPSPKKLRLLKF</sequence>
<gene>
    <name evidence="2" type="ORF">MICPUCDRAFT_52705</name>
</gene>
<dbReference type="GO" id="GO:0005886">
    <property type="term" value="C:plasma membrane"/>
    <property type="evidence" value="ECO:0007669"/>
    <property type="project" value="TreeGrafter"/>
</dbReference>
<organism evidence="3">
    <name type="scientific">Micromonas pusilla (strain CCMP1545)</name>
    <name type="common">Picoplanktonic green alga</name>
    <dbReference type="NCBI Taxonomy" id="564608"/>
    <lineage>
        <taxon>Eukaryota</taxon>
        <taxon>Viridiplantae</taxon>
        <taxon>Chlorophyta</taxon>
        <taxon>Mamiellophyceae</taxon>
        <taxon>Mamiellales</taxon>
        <taxon>Mamiellaceae</taxon>
        <taxon>Micromonas</taxon>
    </lineage>
</organism>
<dbReference type="PANTHER" id="PTHR16092:SF14">
    <property type="entry name" value="EXOCYST COMPLEX COMPONENT 1 ISOFORM X1"/>
    <property type="match status" value="1"/>
</dbReference>
<protein>
    <submittedName>
        <fullName evidence="2">Predicted protein</fullName>
    </submittedName>
</protein>
<dbReference type="InterPro" id="IPR048628">
    <property type="entry name" value="Sec3_C"/>
</dbReference>
<dbReference type="GO" id="GO:0005546">
    <property type="term" value="F:phosphatidylinositol-4,5-bisphosphate binding"/>
    <property type="evidence" value="ECO:0007669"/>
    <property type="project" value="TreeGrafter"/>
</dbReference>
<dbReference type="GO" id="GO:0000145">
    <property type="term" value="C:exocyst"/>
    <property type="evidence" value="ECO:0007669"/>
    <property type="project" value="TreeGrafter"/>
</dbReference>
<reference evidence="2 3" key="1">
    <citation type="journal article" date="2009" name="Science">
        <title>Green evolution and dynamic adaptations revealed by genomes of the marine picoeukaryotes Micromonas.</title>
        <authorList>
            <person name="Worden A.Z."/>
            <person name="Lee J.H."/>
            <person name="Mock T."/>
            <person name="Rouze P."/>
            <person name="Simmons M.P."/>
            <person name="Aerts A.L."/>
            <person name="Allen A.E."/>
            <person name="Cuvelier M.L."/>
            <person name="Derelle E."/>
            <person name="Everett M.V."/>
            <person name="Foulon E."/>
            <person name="Grimwood J."/>
            <person name="Gundlach H."/>
            <person name="Henrissat B."/>
            <person name="Napoli C."/>
            <person name="McDonald S.M."/>
            <person name="Parker M.S."/>
            <person name="Rombauts S."/>
            <person name="Salamov A."/>
            <person name="Von Dassow P."/>
            <person name="Badger J.H."/>
            <person name="Coutinho P.M."/>
            <person name="Demir E."/>
            <person name="Dubchak I."/>
            <person name="Gentemann C."/>
            <person name="Eikrem W."/>
            <person name="Gready J.E."/>
            <person name="John U."/>
            <person name="Lanier W."/>
            <person name="Lindquist E.A."/>
            <person name="Lucas S."/>
            <person name="Mayer K.F."/>
            <person name="Moreau H."/>
            <person name="Not F."/>
            <person name="Otillar R."/>
            <person name="Panaud O."/>
            <person name="Pangilinan J."/>
            <person name="Paulsen I."/>
            <person name="Piegu B."/>
            <person name="Poliakov A."/>
            <person name="Robbens S."/>
            <person name="Schmutz J."/>
            <person name="Toulza E."/>
            <person name="Wyss T."/>
            <person name="Zelensky A."/>
            <person name="Zhou K."/>
            <person name="Armbrust E.V."/>
            <person name="Bhattacharya D."/>
            <person name="Goodenough U.W."/>
            <person name="Van de Peer Y."/>
            <person name="Grigoriev I.V."/>
        </authorList>
    </citation>
    <scope>NUCLEOTIDE SEQUENCE [LARGE SCALE GENOMIC DNA]</scope>
    <source>
        <strain evidence="2 3">CCMP1545</strain>
    </source>
</reference>
<dbReference type="STRING" id="564608.C1N4W6"/>